<dbReference type="KEGG" id="otd:J1M35_06390"/>
<name>A0A975CK78_9BURK</name>
<dbReference type="AlphaFoldDB" id="A0A975CK78"/>
<dbReference type="GO" id="GO:0003700">
    <property type="term" value="F:DNA-binding transcription factor activity"/>
    <property type="evidence" value="ECO:0007669"/>
    <property type="project" value="InterPro"/>
</dbReference>
<dbReference type="RefSeq" id="WP_208010406.1">
    <property type="nucleotide sequence ID" value="NZ_CP071796.1"/>
</dbReference>
<dbReference type="InterPro" id="IPR036390">
    <property type="entry name" value="WH_DNA-bd_sf"/>
</dbReference>
<accession>A0A975CK78</accession>
<dbReference type="InterPro" id="IPR036388">
    <property type="entry name" value="WH-like_DNA-bd_sf"/>
</dbReference>
<feature type="compositionally biased region" description="Basic residues" evidence="5">
    <location>
        <begin position="296"/>
        <end position="305"/>
    </location>
</feature>
<evidence type="ECO:0000259" key="6">
    <source>
        <dbReference type="PROSITE" id="PS50931"/>
    </source>
</evidence>
<keyword evidence="4" id="KW-0804">Transcription</keyword>
<dbReference type="Gene3D" id="3.40.190.10">
    <property type="entry name" value="Periplasmic binding protein-like II"/>
    <property type="match status" value="2"/>
</dbReference>
<feature type="domain" description="HTH lysR-type" evidence="6">
    <location>
        <begin position="4"/>
        <end position="61"/>
    </location>
</feature>
<keyword evidence="8" id="KW-1185">Reference proteome</keyword>
<protein>
    <submittedName>
        <fullName evidence="7">LysR family transcriptional regulator</fullName>
    </submittedName>
</protein>
<dbReference type="PROSITE" id="PS50931">
    <property type="entry name" value="HTH_LYSR"/>
    <property type="match status" value="1"/>
</dbReference>
<proteinExistence type="inferred from homology"/>
<feature type="region of interest" description="Disordered" evidence="5">
    <location>
        <begin position="284"/>
        <end position="305"/>
    </location>
</feature>
<evidence type="ECO:0000313" key="8">
    <source>
        <dbReference type="Proteomes" id="UP000663903"/>
    </source>
</evidence>
<dbReference type="Pfam" id="PF03466">
    <property type="entry name" value="LysR_substrate"/>
    <property type="match status" value="1"/>
</dbReference>
<keyword evidence="2" id="KW-0805">Transcription regulation</keyword>
<dbReference type="InterPro" id="IPR000847">
    <property type="entry name" value="LysR_HTH_N"/>
</dbReference>
<evidence type="ECO:0000313" key="7">
    <source>
        <dbReference type="EMBL" id="QTD46507.1"/>
    </source>
</evidence>
<dbReference type="Gene3D" id="1.10.10.10">
    <property type="entry name" value="Winged helix-like DNA-binding domain superfamily/Winged helix DNA-binding domain"/>
    <property type="match status" value="1"/>
</dbReference>
<evidence type="ECO:0000256" key="1">
    <source>
        <dbReference type="ARBA" id="ARBA00009437"/>
    </source>
</evidence>
<evidence type="ECO:0000256" key="5">
    <source>
        <dbReference type="SAM" id="MobiDB-lite"/>
    </source>
</evidence>
<dbReference type="Pfam" id="PF00126">
    <property type="entry name" value="HTH_1"/>
    <property type="match status" value="1"/>
</dbReference>
<dbReference type="SUPFAM" id="SSF53850">
    <property type="entry name" value="Periplasmic binding protein-like II"/>
    <property type="match status" value="1"/>
</dbReference>
<dbReference type="InterPro" id="IPR005119">
    <property type="entry name" value="LysR_subst-bd"/>
</dbReference>
<dbReference type="PANTHER" id="PTHR30579:SF7">
    <property type="entry name" value="HTH-TYPE TRANSCRIPTIONAL REGULATOR LRHA-RELATED"/>
    <property type="match status" value="1"/>
</dbReference>
<organism evidence="7 8">
    <name type="scientific">Ottowia testudinis</name>
    <dbReference type="NCBI Taxonomy" id="2816950"/>
    <lineage>
        <taxon>Bacteria</taxon>
        <taxon>Pseudomonadati</taxon>
        <taxon>Pseudomonadota</taxon>
        <taxon>Betaproteobacteria</taxon>
        <taxon>Burkholderiales</taxon>
        <taxon>Comamonadaceae</taxon>
        <taxon>Ottowia</taxon>
    </lineage>
</organism>
<dbReference type="InterPro" id="IPR050176">
    <property type="entry name" value="LTTR"/>
</dbReference>
<dbReference type="GO" id="GO:0003677">
    <property type="term" value="F:DNA binding"/>
    <property type="evidence" value="ECO:0007669"/>
    <property type="project" value="UniProtKB-KW"/>
</dbReference>
<gene>
    <name evidence="7" type="ORF">J1M35_06390</name>
</gene>
<dbReference type="Proteomes" id="UP000663903">
    <property type="component" value="Chromosome"/>
</dbReference>
<dbReference type="SUPFAM" id="SSF46785">
    <property type="entry name" value="Winged helix' DNA-binding domain"/>
    <property type="match status" value="1"/>
</dbReference>
<dbReference type="EMBL" id="CP071796">
    <property type="protein sequence ID" value="QTD46507.1"/>
    <property type="molecule type" value="Genomic_DNA"/>
</dbReference>
<evidence type="ECO:0000256" key="2">
    <source>
        <dbReference type="ARBA" id="ARBA00023015"/>
    </source>
</evidence>
<dbReference type="PANTHER" id="PTHR30579">
    <property type="entry name" value="TRANSCRIPTIONAL REGULATOR"/>
    <property type="match status" value="1"/>
</dbReference>
<evidence type="ECO:0000256" key="4">
    <source>
        <dbReference type="ARBA" id="ARBA00023163"/>
    </source>
</evidence>
<evidence type="ECO:0000256" key="3">
    <source>
        <dbReference type="ARBA" id="ARBA00023125"/>
    </source>
</evidence>
<sequence>MADLDPYLLRAFMAVAELGTVSAAAQTLHRTQAAVSMQIQRLEALTGSTLFERTPRGLRLTAQGLILWPCARDILCANALALQRMRDQHVQGRVRLAVVEDIAAARLHHLLRHFHDHTPNVQLDLIVAGNRALGAQFDDDRIDLMVCDAGAVRAEPLASWQEELVWAVRSDLWPKMRDEWPVVMFAEGCPWRLDVVKHLSHSKHAWKTVCEASTLVAMSTALQVGIGMGPMMRGTVPPDCREVGVAEGAPAPVVLHVALFARAAASPQARYLADFLLKSLPNQRGVPSAEAPPRARPARRRAAAV</sequence>
<reference evidence="7" key="1">
    <citation type="submission" date="2021-03" db="EMBL/GenBank/DDBJ databases">
        <title>Ottowia sp. 27C isolated from the cloaca of a Giant Asian pond turtle (Heosemys grandis).</title>
        <authorList>
            <person name="Spergser J."/>
            <person name="Busse H.-J."/>
        </authorList>
    </citation>
    <scope>NUCLEOTIDE SEQUENCE</scope>
    <source>
        <strain evidence="7">27C</strain>
    </source>
</reference>
<comment type="similarity">
    <text evidence="1">Belongs to the LysR transcriptional regulatory family.</text>
</comment>
<dbReference type="PRINTS" id="PR00039">
    <property type="entry name" value="HTHLYSR"/>
</dbReference>
<keyword evidence="3" id="KW-0238">DNA-binding</keyword>